<feature type="compositionally biased region" description="Basic and acidic residues" evidence="1">
    <location>
        <begin position="184"/>
        <end position="195"/>
    </location>
</feature>
<feature type="compositionally biased region" description="Low complexity" evidence="1">
    <location>
        <begin position="172"/>
        <end position="183"/>
    </location>
</feature>
<dbReference type="EMBL" id="CAUYUJ010017783">
    <property type="protein sequence ID" value="CAK0877882.1"/>
    <property type="molecule type" value="Genomic_DNA"/>
</dbReference>
<dbReference type="Proteomes" id="UP001189429">
    <property type="component" value="Unassembled WGS sequence"/>
</dbReference>
<organism evidence="2 3">
    <name type="scientific">Prorocentrum cordatum</name>
    <dbReference type="NCBI Taxonomy" id="2364126"/>
    <lineage>
        <taxon>Eukaryota</taxon>
        <taxon>Sar</taxon>
        <taxon>Alveolata</taxon>
        <taxon>Dinophyceae</taxon>
        <taxon>Prorocentrales</taxon>
        <taxon>Prorocentraceae</taxon>
        <taxon>Prorocentrum</taxon>
    </lineage>
</organism>
<name>A0ABN9VWC6_9DINO</name>
<accession>A0ABN9VWC6</accession>
<evidence type="ECO:0000256" key="1">
    <source>
        <dbReference type="SAM" id="MobiDB-lite"/>
    </source>
</evidence>
<reference evidence="2" key="1">
    <citation type="submission" date="2023-10" db="EMBL/GenBank/DDBJ databases">
        <authorList>
            <person name="Chen Y."/>
            <person name="Shah S."/>
            <person name="Dougan E. K."/>
            <person name="Thang M."/>
            <person name="Chan C."/>
        </authorList>
    </citation>
    <scope>NUCLEOTIDE SEQUENCE [LARGE SCALE GENOMIC DNA]</scope>
</reference>
<keyword evidence="3" id="KW-1185">Reference proteome</keyword>
<feature type="compositionally biased region" description="Low complexity" evidence="1">
    <location>
        <begin position="1"/>
        <end position="14"/>
    </location>
</feature>
<feature type="compositionally biased region" description="Basic and acidic residues" evidence="1">
    <location>
        <begin position="143"/>
        <end position="157"/>
    </location>
</feature>
<feature type="compositionally biased region" description="Basic and acidic residues" evidence="1">
    <location>
        <begin position="206"/>
        <end position="215"/>
    </location>
</feature>
<gene>
    <name evidence="2" type="ORF">PCOR1329_LOCUS61793</name>
</gene>
<feature type="compositionally biased region" description="Basic residues" evidence="1">
    <location>
        <begin position="109"/>
        <end position="121"/>
    </location>
</feature>
<proteinExistence type="predicted"/>
<protein>
    <submittedName>
        <fullName evidence="2">Uncharacterized protein</fullName>
    </submittedName>
</protein>
<evidence type="ECO:0000313" key="2">
    <source>
        <dbReference type="EMBL" id="CAK0877882.1"/>
    </source>
</evidence>
<sequence>MSSSTSHSRTSPPHANEGDSGGEGGDGVRSARGDSSGGNFWDSAAWGCRKPATTSTAPGGGKTAAPRVQIQGAPCSGTGDRATECSGGGGGLGTAASGPRPCFPEAPPRRARRAASRRRRAVPGTRRWATAATSAGRAACSLSRREPGAAAPARDRSQASQASRRLWRARRLAAGAPNAAASDARVEAGLHEDGRPPIASHHRTGSARERAGEAA</sequence>
<feature type="compositionally biased region" description="Low complexity" evidence="1">
    <location>
        <begin position="125"/>
        <end position="139"/>
    </location>
</feature>
<comment type="caution">
    <text evidence="2">The sequence shown here is derived from an EMBL/GenBank/DDBJ whole genome shotgun (WGS) entry which is preliminary data.</text>
</comment>
<feature type="region of interest" description="Disordered" evidence="1">
    <location>
        <begin position="1"/>
        <end position="215"/>
    </location>
</feature>
<evidence type="ECO:0000313" key="3">
    <source>
        <dbReference type="Proteomes" id="UP001189429"/>
    </source>
</evidence>